<dbReference type="GO" id="GO:0045454">
    <property type="term" value="P:cell redox homeostasis"/>
    <property type="evidence" value="ECO:0007669"/>
    <property type="project" value="TreeGrafter"/>
</dbReference>
<dbReference type="PANTHER" id="PTHR10681:SF121">
    <property type="entry name" value="ALKYL HYDROPEROXIDE REDUCTASE C"/>
    <property type="match status" value="1"/>
</dbReference>
<dbReference type="Proteomes" id="UP000013520">
    <property type="component" value="Chromosome"/>
</dbReference>
<accession>R4KUS8</accession>
<dbReference type="GO" id="GO:0005829">
    <property type="term" value="C:cytosol"/>
    <property type="evidence" value="ECO:0007669"/>
    <property type="project" value="TreeGrafter"/>
</dbReference>
<organism evidence="7 8">
    <name type="scientific">Desulfoscipio gibsoniae DSM 7213</name>
    <dbReference type="NCBI Taxonomy" id="767817"/>
    <lineage>
        <taxon>Bacteria</taxon>
        <taxon>Bacillati</taxon>
        <taxon>Bacillota</taxon>
        <taxon>Clostridia</taxon>
        <taxon>Eubacteriales</taxon>
        <taxon>Desulfallaceae</taxon>
        <taxon>Desulfoscipio</taxon>
    </lineage>
</organism>
<evidence type="ECO:0000259" key="6">
    <source>
        <dbReference type="Pfam" id="PF00578"/>
    </source>
</evidence>
<dbReference type="GO" id="GO:0008379">
    <property type="term" value="F:thioredoxin peroxidase activity"/>
    <property type="evidence" value="ECO:0007669"/>
    <property type="project" value="TreeGrafter"/>
</dbReference>
<reference evidence="7 8" key="1">
    <citation type="submission" date="2012-01" db="EMBL/GenBank/DDBJ databases">
        <title>Complete sequence of Desulfotomaculum gibsoniae DSM 7213.</title>
        <authorList>
            <consortium name="US DOE Joint Genome Institute"/>
            <person name="Lucas S."/>
            <person name="Han J."/>
            <person name="Lapidus A."/>
            <person name="Cheng J.-F."/>
            <person name="Goodwin L."/>
            <person name="Pitluck S."/>
            <person name="Peters L."/>
            <person name="Ovchinnikova G."/>
            <person name="Teshima H."/>
            <person name="Detter J.C."/>
            <person name="Han C."/>
            <person name="Tapia R."/>
            <person name="Land M."/>
            <person name="Hauser L."/>
            <person name="Kyrpides N."/>
            <person name="Ivanova N."/>
            <person name="Pagani I."/>
            <person name="Parshina S."/>
            <person name="Plugge C."/>
            <person name="Muyzer G."/>
            <person name="Kuever J."/>
            <person name="Ivanova A."/>
            <person name="Nazina T."/>
            <person name="Klenk H.-P."/>
            <person name="Brambilla E."/>
            <person name="Spring S."/>
            <person name="Stams A.F."/>
            <person name="Woyke T."/>
        </authorList>
    </citation>
    <scope>NUCLEOTIDE SEQUENCE [LARGE SCALE GENOMIC DNA]</scope>
    <source>
        <strain evidence="7 8">DSM 7213</strain>
    </source>
</reference>
<dbReference type="EMBL" id="CP003273">
    <property type="protein sequence ID" value="AGL03376.1"/>
    <property type="molecule type" value="Genomic_DNA"/>
</dbReference>
<comment type="similarity">
    <text evidence="1">Belongs to the peroxiredoxin family. AhpC/Prx1 subfamily.</text>
</comment>
<dbReference type="InterPro" id="IPR036249">
    <property type="entry name" value="Thioredoxin-like_sf"/>
</dbReference>
<dbReference type="InterPro" id="IPR050217">
    <property type="entry name" value="Peroxiredoxin"/>
</dbReference>
<dbReference type="AlphaFoldDB" id="R4KUS8"/>
<keyword evidence="5" id="KW-0676">Redox-active center</keyword>
<protein>
    <submittedName>
        <fullName evidence="7">Peroxiredoxin</fullName>
    </submittedName>
</protein>
<dbReference type="HOGENOM" id="CLU_211854_0_0_9"/>
<dbReference type="STRING" id="767817.Desgi_4121"/>
<evidence type="ECO:0000256" key="1">
    <source>
        <dbReference type="ARBA" id="ARBA00009796"/>
    </source>
</evidence>
<evidence type="ECO:0000256" key="5">
    <source>
        <dbReference type="ARBA" id="ARBA00023284"/>
    </source>
</evidence>
<dbReference type="Gene3D" id="3.40.30.10">
    <property type="entry name" value="Glutaredoxin"/>
    <property type="match status" value="1"/>
</dbReference>
<gene>
    <name evidence="7" type="ORF">Desgi_4121</name>
</gene>
<dbReference type="GO" id="GO:0042744">
    <property type="term" value="P:hydrogen peroxide catabolic process"/>
    <property type="evidence" value="ECO:0007669"/>
    <property type="project" value="TreeGrafter"/>
</dbReference>
<sequence length="45" mass="5146">MLVTKKAPAFQAKAFYQGQVKQVALEDFKGKWVVLCFYPGDFTFV</sequence>
<dbReference type="KEGG" id="dgi:Desgi_4121"/>
<feature type="domain" description="Alkyl hydroperoxide reductase subunit C/ Thiol specific antioxidant" evidence="6">
    <location>
        <begin position="3"/>
        <end position="45"/>
    </location>
</feature>
<proteinExistence type="inferred from homology"/>
<dbReference type="Pfam" id="PF00578">
    <property type="entry name" value="AhpC-TSA"/>
    <property type="match status" value="1"/>
</dbReference>
<dbReference type="PANTHER" id="PTHR10681">
    <property type="entry name" value="THIOREDOXIN PEROXIDASE"/>
    <property type="match status" value="1"/>
</dbReference>
<dbReference type="GO" id="GO:0033554">
    <property type="term" value="P:cellular response to stress"/>
    <property type="evidence" value="ECO:0007669"/>
    <property type="project" value="TreeGrafter"/>
</dbReference>
<dbReference type="InterPro" id="IPR000866">
    <property type="entry name" value="AhpC/TSA"/>
</dbReference>
<keyword evidence="3" id="KW-0049">Antioxidant</keyword>
<evidence type="ECO:0000313" key="8">
    <source>
        <dbReference type="Proteomes" id="UP000013520"/>
    </source>
</evidence>
<dbReference type="eggNOG" id="COG0450">
    <property type="taxonomic scope" value="Bacteria"/>
</dbReference>
<name>R4KUS8_9FIRM</name>
<dbReference type="GO" id="GO:0006979">
    <property type="term" value="P:response to oxidative stress"/>
    <property type="evidence" value="ECO:0007669"/>
    <property type="project" value="TreeGrafter"/>
</dbReference>
<evidence type="ECO:0000256" key="2">
    <source>
        <dbReference type="ARBA" id="ARBA00022559"/>
    </source>
</evidence>
<evidence type="ECO:0000256" key="4">
    <source>
        <dbReference type="ARBA" id="ARBA00023002"/>
    </source>
</evidence>
<dbReference type="SUPFAM" id="SSF52833">
    <property type="entry name" value="Thioredoxin-like"/>
    <property type="match status" value="1"/>
</dbReference>
<keyword evidence="8" id="KW-1185">Reference proteome</keyword>
<keyword evidence="2" id="KW-0575">Peroxidase</keyword>
<keyword evidence="4" id="KW-0560">Oxidoreductase</keyword>
<evidence type="ECO:0000313" key="7">
    <source>
        <dbReference type="EMBL" id="AGL03376.1"/>
    </source>
</evidence>
<evidence type="ECO:0000256" key="3">
    <source>
        <dbReference type="ARBA" id="ARBA00022862"/>
    </source>
</evidence>